<evidence type="ECO:0000313" key="9">
    <source>
        <dbReference type="Proteomes" id="UP000273252"/>
    </source>
</evidence>
<evidence type="ECO:0000256" key="6">
    <source>
        <dbReference type="ARBA" id="ARBA00023288"/>
    </source>
</evidence>
<organism evidence="8 9">
    <name type="scientific">Vibrio sinensis</name>
    <dbReference type="NCBI Taxonomy" id="2302434"/>
    <lineage>
        <taxon>Bacteria</taxon>
        <taxon>Pseudomonadati</taxon>
        <taxon>Pseudomonadota</taxon>
        <taxon>Gammaproteobacteria</taxon>
        <taxon>Vibrionales</taxon>
        <taxon>Vibrionaceae</taxon>
        <taxon>Vibrio</taxon>
    </lineage>
</organism>
<feature type="domain" description="ABC transporter substrate-binding protein PnrA-like" evidence="7">
    <location>
        <begin position="48"/>
        <end position="340"/>
    </location>
</feature>
<dbReference type="AlphaFoldDB" id="A0A3A6QKM0"/>
<keyword evidence="3" id="KW-1003">Cell membrane</keyword>
<keyword evidence="9" id="KW-1185">Reference proteome</keyword>
<dbReference type="PANTHER" id="PTHR34296">
    <property type="entry name" value="TRANSCRIPTIONAL ACTIVATOR PROTEIN MED"/>
    <property type="match status" value="1"/>
</dbReference>
<name>A0A3A6QKM0_9VIBR</name>
<reference evidence="8 9" key="1">
    <citation type="submission" date="2018-08" db="EMBL/GenBank/DDBJ databases">
        <title>Vibrio isolated from the Eastern China Marginal Seas.</title>
        <authorList>
            <person name="Li Y."/>
        </authorList>
    </citation>
    <scope>NUCLEOTIDE SEQUENCE [LARGE SCALE GENOMIC DNA]</scope>
    <source>
        <strain evidence="8 9">BEI233</strain>
    </source>
</reference>
<keyword evidence="5" id="KW-0472">Membrane</keyword>
<dbReference type="Gene3D" id="3.40.50.2300">
    <property type="match status" value="2"/>
</dbReference>
<evidence type="ECO:0000256" key="3">
    <source>
        <dbReference type="ARBA" id="ARBA00022475"/>
    </source>
</evidence>
<dbReference type="RefSeq" id="WP_120034176.1">
    <property type="nucleotide sequence ID" value="NZ_QVMU01000022.1"/>
</dbReference>
<keyword evidence="6" id="KW-0449">Lipoprotein</keyword>
<keyword evidence="4" id="KW-0732">Signal</keyword>
<dbReference type="InterPro" id="IPR003760">
    <property type="entry name" value="PnrA-like"/>
</dbReference>
<comment type="caution">
    <text evidence="8">The sequence shown here is derived from an EMBL/GenBank/DDBJ whole genome shotgun (WGS) entry which is preliminary data.</text>
</comment>
<protein>
    <submittedName>
        <fullName evidence="8">BMP family ABC transporter substrate-binding protein</fullName>
    </submittedName>
</protein>
<proteinExistence type="inferred from homology"/>
<dbReference type="GO" id="GO:0005886">
    <property type="term" value="C:plasma membrane"/>
    <property type="evidence" value="ECO:0007669"/>
    <property type="project" value="UniProtKB-SubCell"/>
</dbReference>
<sequence>MPKQIIPHHSGFNLGRFVFHRVSLVILFTGILCSSLAMANASHFKPLVLFQGTVQQGSYLQVVDMGIQRFEEKTGIAVARIQVQPDHDIYLDTLEKVAKEGFSPIIVQESNAIPSFPELARRYPSTQFISLDVSYHVPNILGLTFNHAEGSYVIGYLSGLKTSSGKIGFIGGMDIPVINDFNCGFQLGVKDANPTATVESQYINNGAFSWEDVQGAKNIAKDMLDSDIDIIFPVAGYASLGVVDSVKQHGQGYSFGIDYDYSNEYPKTTLASLEKKADVAVYAALMQLKNGIWNGNQKQFGIKHGVIAISINKENPNLTNDDKQVIQQLLLQLKGKSSVISQKIDEACTHSL</sequence>
<accession>A0A3A6QKM0</accession>
<evidence type="ECO:0000256" key="4">
    <source>
        <dbReference type="ARBA" id="ARBA00022729"/>
    </source>
</evidence>
<dbReference type="Pfam" id="PF02608">
    <property type="entry name" value="Bmp"/>
    <property type="match status" value="1"/>
</dbReference>
<dbReference type="PANTHER" id="PTHR34296:SF2">
    <property type="entry name" value="ABC TRANSPORTER GUANOSINE-BINDING PROTEIN NUPN"/>
    <property type="match status" value="1"/>
</dbReference>
<dbReference type="OrthoDB" id="9784230at2"/>
<comment type="similarity">
    <text evidence="2">Belongs to the BMP lipoprotein family.</text>
</comment>
<evidence type="ECO:0000259" key="7">
    <source>
        <dbReference type="Pfam" id="PF02608"/>
    </source>
</evidence>
<gene>
    <name evidence="8" type="ORF">DZ860_18285</name>
</gene>
<evidence type="ECO:0000256" key="1">
    <source>
        <dbReference type="ARBA" id="ARBA00004193"/>
    </source>
</evidence>
<evidence type="ECO:0000313" key="8">
    <source>
        <dbReference type="EMBL" id="RJX67542.1"/>
    </source>
</evidence>
<dbReference type="EMBL" id="QVMU01000022">
    <property type="protein sequence ID" value="RJX67542.1"/>
    <property type="molecule type" value="Genomic_DNA"/>
</dbReference>
<evidence type="ECO:0000256" key="5">
    <source>
        <dbReference type="ARBA" id="ARBA00023136"/>
    </source>
</evidence>
<dbReference type="InterPro" id="IPR028082">
    <property type="entry name" value="Peripla_BP_I"/>
</dbReference>
<dbReference type="CDD" id="cd06354">
    <property type="entry name" value="PBP1_PrnA-like"/>
    <property type="match status" value="1"/>
</dbReference>
<dbReference type="SUPFAM" id="SSF53822">
    <property type="entry name" value="Periplasmic binding protein-like I"/>
    <property type="match status" value="1"/>
</dbReference>
<dbReference type="InterPro" id="IPR050957">
    <property type="entry name" value="BMP_lipoprotein"/>
</dbReference>
<dbReference type="Proteomes" id="UP000273252">
    <property type="component" value="Unassembled WGS sequence"/>
</dbReference>
<comment type="subcellular location">
    <subcellularLocation>
        <location evidence="1">Cell membrane</location>
        <topology evidence="1">Lipid-anchor</topology>
    </subcellularLocation>
</comment>
<evidence type="ECO:0000256" key="2">
    <source>
        <dbReference type="ARBA" id="ARBA00008610"/>
    </source>
</evidence>